<comment type="caution">
    <text evidence="1">The sequence shown here is derived from an EMBL/GenBank/DDBJ whole genome shotgun (WGS) entry which is preliminary data.</text>
</comment>
<name>A0ABP9YFB3_9FUNG</name>
<evidence type="ECO:0000313" key="1">
    <source>
        <dbReference type="EMBL" id="GAA5805647.1"/>
    </source>
</evidence>
<accession>A0ABP9YFB3</accession>
<protein>
    <submittedName>
        <fullName evidence="1">Uncharacterized protein</fullName>
    </submittedName>
</protein>
<evidence type="ECO:0000313" key="2">
    <source>
        <dbReference type="Proteomes" id="UP001476247"/>
    </source>
</evidence>
<proteinExistence type="predicted"/>
<dbReference type="Proteomes" id="UP001476247">
    <property type="component" value="Unassembled WGS sequence"/>
</dbReference>
<reference evidence="1 2" key="1">
    <citation type="submission" date="2024-04" db="EMBL/GenBank/DDBJ databases">
        <title>genome sequences of Mucor flavus KT1a and Helicostylum pulchrum KT1b strains isolation_sourced from the surface of a dry-aged beef.</title>
        <authorList>
            <person name="Toyotome T."/>
            <person name="Hosono M."/>
            <person name="Torimaru M."/>
            <person name="Fukuda K."/>
            <person name="Mikami N."/>
        </authorList>
    </citation>
    <scope>NUCLEOTIDE SEQUENCE [LARGE SCALE GENOMIC DNA]</scope>
    <source>
        <strain evidence="1 2">KT1b</strain>
    </source>
</reference>
<organism evidence="1 2">
    <name type="scientific">Helicostylum pulchrum</name>
    <dbReference type="NCBI Taxonomy" id="562976"/>
    <lineage>
        <taxon>Eukaryota</taxon>
        <taxon>Fungi</taxon>
        <taxon>Fungi incertae sedis</taxon>
        <taxon>Mucoromycota</taxon>
        <taxon>Mucoromycotina</taxon>
        <taxon>Mucoromycetes</taxon>
        <taxon>Mucorales</taxon>
        <taxon>Mucorineae</taxon>
        <taxon>Mucoraceae</taxon>
        <taxon>Helicostylum</taxon>
    </lineage>
</organism>
<sequence>MVQPSDQQVMIPDLVLFLEPYSAMNNELFLVEVKRKGNYQNNHLEDDLVKLGKEMHTALNKLILKKVKHPEVVGLKVGDESEARYQMIELSRFNFPRNNVDDVLLIPAILPRLTQMKEIIENTMNNLFESINDNQKNADLIPYTREACKTPMAILRNN</sequence>
<gene>
    <name evidence="1" type="ORF">HPULCUR_011170</name>
</gene>
<keyword evidence="2" id="KW-1185">Reference proteome</keyword>
<dbReference type="EMBL" id="BAABUJ010000049">
    <property type="protein sequence ID" value="GAA5805647.1"/>
    <property type="molecule type" value="Genomic_DNA"/>
</dbReference>